<dbReference type="Pfam" id="PF20420">
    <property type="entry name" value="DUF6702"/>
    <property type="match status" value="1"/>
</dbReference>
<proteinExistence type="predicted"/>
<sequence>MSRLAVSLTSVFFVALLGAGRAHDYHVSVTQMQYNPAQKLWEISIRVFTDDLEKALSLANNNRRFEVLTNDQNDTYVETYLRRHFQVQGPDQQVKAFRYLGKEQEADATWIYVEVPFPGNPSGWSLQNNIFSEVFDDQVNMVNLKMAAQKKTLMFRKGQFHQPL</sequence>
<gene>
    <name evidence="1" type="ORF">HNQ92_000147</name>
</gene>
<evidence type="ECO:0000313" key="2">
    <source>
        <dbReference type="Proteomes" id="UP000557307"/>
    </source>
</evidence>
<dbReference type="AlphaFoldDB" id="A0A840TD64"/>
<dbReference type="Proteomes" id="UP000557307">
    <property type="component" value="Unassembled WGS sequence"/>
</dbReference>
<dbReference type="EMBL" id="JACHGF010000001">
    <property type="protein sequence ID" value="MBB5282026.1"/>
    <property type="molecule type" value="Genomic_DNA"/>
</dbReference>
<dbReference type="RefSeq" id="WP_184169462.1">
    <property type="nucleotide sequence ID" value="NZ_JACHGF010000001.1"/>
</dbReference>
<comment type="caution">
    <text evidence="1">The sequence shown here is derived from an EMBL/GenBank/DDBJ whole genome shotgun (WGS) entry which is preliminary data.</text>
</comment>
<reference evidence="1 2" key="1">
    <citation type="submission" date="2020-08" db="EMBL/GenBank/DDBJ databases">
        <title>Genomic Encyclopedia of Type Strains, Phase IV (KMG-IV): sequencing the most valuable type-strain genomes for metagenomic binning, comparative biology and taxonomic classification.</title>
        <authorList>
            <person name="Goeker M."/>
        </authorList>
    </citation>
    <scope>NUCLEOTIDE SEQUENCE [LARGE SCALE GENOMIC DNA]</scope>
    <source>
        <strain evidence="1 2">DSM 105074</strain>
    </source>
</reference>
<name>A0A840TD64_9BACT</name>
<organism evidence="1 2">
    <name type="scientific">Rhabdobacter roseus</name>
    <dbReference type="NCBI Taxonomy" id="1655419"/>
    <lineage>
        <taxon>Bacteria</taxon>
        <taxon>Pseudomonadati</taxon>
        <taxon>Bacteroidota</taxon>
        <taxon>Cytophagia</taxon>
        <taxon>Cytophagales</taxon>
        <taxon>Cytophagaceae</taxon>
        <taxon>Rhabdobacter</taxon>
    </lineage>
</organism>
<keyword evidence="2" id="KW-1185">Reference proteome</keyword>
<accession>A0A840TD64</accession>
<dbReference type="InterPro" id="IPR046525">
    <property type="entry name" value="DUF6702"/>
</dbReference>
<protein>
    <submittedName>
        <fullName evidence="1">Uncharacterized protein</fullName>
    </submittedName>
</protein>
<evidence type="ECO:0000313" key="1">
    <source>
        <dbReference type="EMBL" id="MBB5282026.1"/>
    </source>
</evidence>